<name>U6GY71_EIMAC</name>
<dbReference type="RefSeq" id="XP_013247390.1">
    <property type="nucleotide sequence ID" value="XM_013391936.1"/>
</dbReference>
<dbReference type="Proteomes" id="UP000018050">
    <property type="component" value="Unassembled WGS sequence"/>
</dbReference>
<proteinExistence type="predicted"/>
<protein>
    <submittedName>
        <fullName evidence="1">Uncharacterized protein</fullName>
    </submittedName>
</protein>
<accession>U6GY71</accession>
<gene>
    <name evidence="1" type="ORF">EAH_00039540</name>
</gene>
<sequence>MLRRGSGVPLALGTWQAPRFYVYEAGEVPGVPKDLLYIKESAWGPAAAQVGPAPVFLGKHLELQATQTNKTPLRGRKTIELGAGADAHACEENGPTLALLQHNVATFNSEFTKCHPIRSGEFPASETLRGFFDLIFVTDLLNSPSARVKTLKCLLHLLGARTECIIVHAWRSPEAEKTFFEALGKCLIVSRLDGQRDIQKRCMQAISRSISDSARDIHEATDEVPNP</sequence>
<dbReference type="InterPro" id="IPR029063">
    <property type="entry name" value="SAM-dependent_MTases_sf"/>
</dbReference>
<dbReference type="Gene3D" id="3.40.50.150">
    <property type="entry name" value="Vaccinia Virus protein VP39"/>
    <property type="match status" value="1"/>
</dbReference>
<reference evidence="1" key="2">
    <citation type="submission" date="2013-10" db="EMBL/GenBank/DDBJ databases">
        <authorList>
            <person name="Aslett M."/>
        </authorList>
    </citation>
    <scope>NUCLEOTIDE SEQUENCE</scope>
    <source>
        <strain evidence="1">Houghton</strain>
    </source>
</reference>
<organism evidence="1 2">
    <name type="scientific">Eimeria acervulina</name>
    <name type="common">Coccidian parasite</name>
    <dbReference type="NCBI Taxonomy" id="5801"/>
    <lineage>
        <taxon>Eukaryota</taxon>
        <taxon>Sar</taxon>
        <taxon>Alveolata</taxon>
        <taxon>Apicomplexa</taxon>
        <taxon>Conoidasida</taxon>
        <taxon>Coccidia</taxon>
        <taxon>Eucoccidiorida</taxon>
        <taxon>Eimeriorina</taxon>
        <taxon>Eimeriidae</taxon>
        <taxon>Eimeria</taxon>
    </lineage>
</organism>
<dbReference type="EMBL" id="HG673426">
    <property type="protein sequence ID" value="CDI83494.1"/>
    <property type="molecule type" value="Genomic_DNA"/>
</dbReference>
<dbReference type="AlphaFoldDB" id="U6GY71"/>
<reference evidence="1" key="1">
    <citation type="submission" date="2013-10" db="EMBL/GenBank/DDBJ databases">
        <title>Genomic analysis of the causative agents of coccidiosis in chickens.</title>
        <authorList>
            <person name="Reid A.J."/>
            <person name="Blake D."/>
            <person name="Billington K."/>
            <person name="Browne H."/>
            <person name="Dunn M."/>
            <person name="Hung S."/>
            <person name="Kawahara F."/>
            <person name="Miranda-Saavedra D."/>
            <person name="Mourier T."/>
            <person name="Nagra H."/>
            <person name="Otto T.D."/>
            <person name="Rawlings N."/>
            <person name="Sanchez A."/>
            <person name="Sanders M."/>
            <person name="Subramaniam C."/>
            <person name="Tay Y."/>
            <person name="Dear P."/>
            <person name="Doerig C."/>
            <person name="Gruber A."/>
            <person name="Parkinson J."/>
            <person name="Shirley M."/>
            <person name="Wan K.L."/>
            <person name="Berriman M."/>
            <person name="Tomley F."/>
            <person name="Pain A."/>
        </authorList>
    </citation>
    <scope>NUCLEOTIDE SEQUENCE</scope>
    <source>
        <strain evidence="1">Houghton</strain>
    </source>
</reference>
<evidence type="ECO:0000313" key="2">
    <source>
        <dbReference type="Proteomes" id="UP000018050"/>
    </source>
</evidence>
<dbReference type="OrthoDB" id="46564at2759"/>
<keyword evidence="2" id="KW-1185">Reference proteome</keyword>
<dbReference type="GeneID" id="25272024"/>
<dbReference type="VEuPathDB" id="ToxoDB:EAH_00039540"/>
<evidence type="ECO:0000313" key="1">
    <source>
        <dbReference type="EMBL" id="CDI83494.1"/>
    </source>
</evidence>